<evidence type="ECO:0000256" key="1">
    <source>
        <dbReference type="SAM" id="MobiDB-lite"/>
    </source>
</evidence>
<dbReference type="OrthoDB" id="10519320at2759"/>
<sequence length="430" mass="47636">YVTPENLFPTSYVLPISRRVKNSIKAQWFADWRAIADCFLRFPDPRRRLDGSEGLASRLSTACSNELQFVPSGPRRLPSPFALSLIDRAFHSAYLDPARHARLRDYVLDQYVPGQFGDVCERLGSWRVAEAVRMSMGSPLDARPRRLQTFFDPLTPEYDAMVACHNVELLLALALATTASALHETRARSIALRGGSDDDGEGLFGGEPVDDDDDDEETKASKRYAAAVAQLKKEGGECEALDEFEAESLKPDRDESKLAVLWMDVKLQNLQKKRPEDYKPGDAAHAYARGVAFLATECGAYVEAEKISVETHDAFCERCAQALDVDVKIFRETLAEFEASLGKQLHEGVAQRVKALRAALDDEGFAEKAFASLQKRESKILEMVSDVSKVEDLRKDMLANLDQAAGDAVAEAAMCQQLIPAVEAMLGERL</sequence>
<accession>A0A8J2X196</accession>
<dbReference type="AlphaFoldDB" id="A0A8J2X196"/>
<dbReference type="Proteomes" id="UP000789595">
    <property type="component" value="Unassembled WGS sequence"/>
</dbReference>
<evidence type="ECO:0000313" key="3">
    <source>
        <dbReference type="Proteomes" id="UP000789595"/>
    </source>
</evidence>
<feature type="compositionally biased region" description="Acidic residues" evidence="1">
    <location>
        <begin position="208"/>
        <end position="217"/>
    </location>
</feature>
<proteinExistence type="predicted"/>
<comment type="caution">
    <text evidence="2">The sequence shown here is derived from an EMBL/GenBank/DDBJ whole genome shotgun (WGS) entry which is preliminary data.</text>
</comment>
<reference evidence="2" key="1">
    <citation type="submission" date="2021-11" db="EMBL/GenBank/DDBJ databases">
        <authorList>
            <consortium name="Genoscope - CEA"/>
            <person name="William W."/>
        </authorList>
    </citation>
    <scope>NUCLEOTIDE SEQUENCE</scope>
</reference>
<name>A0A8J2X196_9STRA</name>
<evidence type="ECO:0000313" key="2">
    <source>
        <dbReference type="EMBL" id="CAH0376059.1"/>
    </source>
</evidence>
<feature type="non-terminal residue" evidence="2">
    <location>
        <position position="1"/>
    </location>
</feature>
<feature type="region of interest" description="Disordered" evidence="1">
    <location>
        <begin position="192"/>
        <end position="220"/>
    </location>
</feature>
<protein>
    <submittedName>
        <fullName evidence="2">Uncharacterized protein</fullName>
    </submittedName>
</protein>
<gene>
    <name evidence="2" type="ORF">PECAL_5P06130</name>
</gene>
<dbReference type="EMBL" id="CAKKNE010000005">
    <property type="protein sequence ID" value="CAH0376059.1"/>
    <property type="molecule type" value="Genomic_DNA"/>
</dbReference>
<organism evidence="2 3">
    <name type="scientific">Pelagomonas calceolata</name>
    <dbReference type="NCBI Taxonomy" id="35677"/>
    <lineage>
        <taxon>Eukaryota</taxon>
        <taxon>Sar</taxon>
        <taxon>Stramenopiles</taxon>
        <taxon>Ochrophyta</taxon>
        <taxon>Pelagophyceae</taxon>
        <taxon>Pelagomonadales</taxon>
        <taxon>Pelagomonadaceae</taxon>
        <taxon>Pelagomonas</taxon>
    </lineage>
</organism>
<feature type="non-terminal residue" evidence="2">
    <location>
        <position position="430"/>
    </location>
</feature>
<keyword evidence="3" id="KW-1185">Reference proteome</keyword>